<name>A0ABW2MW60_9FLAO</name>
<dbReference type="CDD" id="cd02440">
    <property type="entry name" value="AdoMet_MTases"/>
    <property type="match status" value="1"/>
</dbReference>
<dbReference type="EMBL" id="JBHTBN010000006">
    <property type="protein sequence ID" value="MFC7358434.1"/>
    <property type="molecule type" value="Genomic_DNA"/>
</dbReference>
<dbReference type="GO" id="GO:0061542">
    <property type="term" value="F:3-demethylubiquinol 3-O-methyltransferase activity"/>
    <property type="evidence" value="ECO:0007669"/>
    <property type="project" value="UniProtKB-EC"/>
</dbReference>
<sequence length="233" mass="26754">MEDLFGKALLDFYHGNYTEDIITETNISEKDEFPLPYLFRSYKEMPKVEQKALNLARGKVLDIGCGSGSHALYLQEKGLDVTAIDTSPGAVEVAKKRGVKKVLLTDILAYSESSFDTILVLMNGTGIFKKVALVPRYLQHLKSLLTPKGSIYIDSSDISYMYDENDDGSIWVPSDRYYGELDFTMHYNGKRTQEFPWLYLDQNLFARICKENGFNFEILLEKPEHSYLCRLFY</sequence>
<dbReference type="PANTHER" id="PTHR43464">
    <property type="entry name" value="METHYLTRANSFERASE"/>
    <property type="match status" value="1"/>
</dbReference>
<dbReference type="Proteomes" id="UP001596415">
    <property type="component" value="Unassembled WGS sequence"/>
</dbReference>
<dbReference type="Pfam" id="PF13489">
    <property type="entry name" value="Methyltransf_23"/>
    <property type="match status" value="1"/>
</dbReference>
<reference evidence="5" key="1">
    <citation type="journal article" date="2019" name="Int. J. Syst. Evol. Microbiol.">
        <title>The Global Catalogue of Microorganisms (GCM) 10K type strain sequencing project: providing services to taxonomists for standard genome sequencing and annotation.</title>
        <authorList>
            <consortium name="The Broad Institute Genomics Platform"/>
            <consortium name="The Broad Institute Genome Sequencing Center for Infectious Disease"/>
            <person name="Wu L."/>
            <person name="Ma J."/>
        </authorList>
    </citation>
    <scope>NUCLEOTIDE SEQUENCE [LARGE SCALE GENOMIC DNA]</scope>
    <source>
        <strain evidence="5">CGMCC 1.16306</strain>
    </source>
</reference>
<evidence type="ECO:0000313" key="4">
    <source>
        <dbReference type="EMBL" id="MFC7358434.1"/>
    </source>
</evidence>
<organism evidence="4 5">
    <name type="scientific">Jejudonia soesokkakensis</name>
    <dbReference type="NCBI Taxonomy" id="1323432"/>
    <lineage>
        <taxon>Bacteria</taxon>
        <taxon>Pseudomonadati</taxon>
        <taxon>Bacteroidota</taxon>
        <taxon>Flavobacteriia</taxon>
        <taxon>Flavobacteriales</taxon>
        <taxon>Flavobacteriaceae</taxon>
        <taxon>Jejudonia</taxon>
    </lineage>
</organism>
<evidence type="ECO:0000256" key="1">
    <source>
        <dbReference type="ARBA" id="ARBA00022603"/>
    </source>
</evidence>
<dbReference type="SUPFAM" id="SSF53335">
    <property type="entry name" value="S-adenosyl-L-methionine-dependent methyltransferases"/>
    <property type="match status" value="1"/>
</dbReference>
<evidence type="ECO:0000256" key="3">
    <source>
        <dbReference type="ARBA" id="ARBA00022691"/>
    </source>
</evidence>
<evidence type="ECO:0000256" key="2">
    <source>
        <dbReference type="ARBA" id="ARBA00022679"/>
    </source>
</evidence>
<accession>A0ABW2MW60</accession>
<dbReference type="GO" id="GO:0032259">
    <property type="term" value="P:methylation"/>
    <property type="evidence" value="ECO:0007669"/>
    <property type="project" value="UniProtKB-KW"/>
</dbReference>
<dbReference type="RefSeq" id="WP_380218404.1">
    <property type="nucleotide sequence ID" value="NZ_JBHTBN010000006.1"/>
</dbReference>
<keyword evidence="2 4" id="KW-0808">Transferase</keyword>
<keyword evidence="1 4" id="KW-0489">Methyltransferase</keyword>
<dbReference type="Gene3D" id="3.40.50.150">
    <property type="entry name" value="Vaccinia Virus protein VP39"/>
    <property type="match status" value="1"/>
</dbReference>
<proteinExistence type="predicted"/>
<dbReference type="EC" id="2.1.1.222" evidence="4"/>
<dbReference type="PANTHER" id="PTHR43464:SF19">
    <property type="entry name" value="UBIQUINONE BIOSYNTHESIS O-METHYLTRANSFERASE, MITOCHONDRIAL"/>
    <property type="match status" value="1"/>
</dbReference>
<dbReference type="EC" id="2.1.1.64" evidence="4"/>
<comment type="caution">
    <text evidence="4">The sequence shown here is derived from an EMBL/GenBank/DDBJ whole genome shotgun (WGS) entry which is preliminary data.</text>
</comment>
<keyword evidence="5" id="KW-1185">Reference proteome</keyword>
<evidence type="ECO:0000313" key="5">
    <source>
        <dbReference type="Proteomes" id="UP001596415"/>
    </source>
</evidence>
<dbReference type="InterPro" id="IPR029063">
    <property type="entry name" value="SAM-dependent_MTases_sf"/>
</dbReference>
<protein>
    <submittedName>
        <fullName evidence="4">Class I SAM-dependent methyltransferase</fullName>
        <ecNumber evidence="4">2.1.1.222</ecNumber>
        <ecNumber evidence="4">2.1.1.64</ecNumber>
    </submittedName>
</protein>
<gene>
    <name evidence="4" type="ORF">ACFQO1_12105</name>
</gene>
<keyword evidence="3" id="KW-0949">S-adenosyl-L-methionine</keyword>
<dbReference type="GO" id="GO:0102208">
    <property type="term" value="F:2-polyprenyl-6-hydroxyphenol methylase activity"/>
    <property type="evidence" value="ECO:0007669"/>
    <property type="project" value="UniProtKB-EC"/>
</dbReference>